<dbReference type="InterPro" id="IPR028564">
    <property type="entry name" value="MT_TRM10-typ"/>
</dbReference>
<sequence>MTDLPASKRHRPDNQDAAPKGKGPSVDDFTPTTMSMDDFNKLSRNQKKKVMRQEMWDQRSEEFKEKKRMKRNEARKRQKRRIALGEAPAKRKPEDQTRSGHQFVIDMDFDSKMIDKEIKSVCSQVGRCYSANRQGPKYVDLHVTKLHEKCRHRFDTAIADHVNWLKTHVMFHDKEYIDMFDKDKLVYFTADSPNVVETLDPEKVYVIGGIVDKNRYPRLTLDKANEQGIAHAQLPIGDYIQMASRKVITVNQIFEILLKFIETGDWKSAFLDVIPQRKFKEGKAGAEQESHGSESE</sequence>
<dbReference type="EMBL" id="JANBUW010000463">
    <property type="protein sequence ID" value="KAJ2846746.1"/>
    <property type="molecule type" value="Genomic_DNA"/>
</dbReference>
<comment type="catalytic activity">
    <reaction evidence="8">
        <text>guanosine(9) in tRNA + S-adenosyl-L-methionine = N(1)-methylguanosine(9) in tRNA + S-adenosyl-L-homocysteine + H(+)</text>
        <dbReference type="Rhea" id="RHEA:43156"/>
        <dbReference type="Rhea" id="RHEA-COMP:10367"/>
        <dbReference type="Rhea" id="RHEA-COMP:10368"/>
        <dbReference type="ChEBI" id="CHEBI:15378"/>
        <dbReference type="ChEBI" id="CHEBI:57856"/>
        <dbReference type="ChEBI" id="CHEBI:59789"/>
        <dbReference type="ChEBI" id="CHEBI:73542"/>
        <dbReference type="ChEBI" id="CHEBI:74269"/>
        <dbReference type="EC" id="2.1.1.221"/>
    </reaction>
</comment>
<dbReference type="GO" id="GO:0002939">
    <property type="term" value="P:tRNA N1-guanine methylation"/>
    <property type="evidence" value="ECO:0007669"/>
    <property type="project" value="TreeGrafter"/>
</dbReference>
<evidence type="ECO:0000256" key="5">
    <source>
        <dbReference type="ARBA" id="ARBA00022691"/>
    </source>
</evidence>
<dbReference type="GO" id="GO:0000049">
    <property type="term" value="F:tRNA binding"/>
    <property type="evidence" value="ECO:0007669"/>
    <property type="project" value="TreeGrafter"/>
</dbReference>
<evidence type="ECO:0000256" key="3">
    <source>
        <dbReference type="ARBA" id="ARBA00022603"/>
    </source>
</evidence>
<dbReference type="InterPro" id="IPR007356">
    <property type="entry name" value="tRNA_m1G_MeTrfase_euk"/>
</dbReference>
<dbReference type="AlphaFoldDB" id="A0A9W8I535"/>
<dbReference type="EC" id="2.1.1.221" evidence="1"/>
<accession>A0A9W8I535</accession>
<dbReference type="InterPro" id="IPR038459">
    <property type="entry name" value="MT_TRM10-typ_sf"/>
</dbReference>
<feature type="domain" description="SAM-dependent MTase TRM10-type" evidence="10">
    <location>
        <begin position="89"/>
        <end position="281"/>
    </location>
</feature>
<feature type="compositionally biased region" description="Basic residues" evidence="9">
    <location>
        <begin position="66"/>
        <end position="82"/>
    </location>
</feature>
<dbReference type="FunFam" id="3.40.1280.30:FF:000001">
    <property type="entry name" value="tRNA methyltransferase 10 homolog A"/>
    <property type="match status" value="1"/>
</dbReference>
<keyword evidence="12" id="KW-1185">Reference proteome</keyword>
<feature type="compositionally biased region" description="Basic and acidic residues" evidence="9">
    <location>
        <begin position="51"/>
        <end position="65"/>
    </location>
</feature>
<keyword evidence="3 11" id="KW-0489">Methyltransferase</keyword>
<evidence type="ECO:0000256" key="6">
    <source>
        <dbReference type="ARBA" id="ARBA00031792"/>
    </source>
</evidence>
<dbReference type="GO" id="GO:0052905">
    <property type="term" value="F:tRNA (guanosine(9)-N1)-methyltransferase activity"/>
    <property type="evidence" value="ECO:0007669"/>
    <property type="project" value="UniProtKB-EC"/>
</dbReference>
<evidence type="ECO:0000256" key="7">
    <source>
        <dbReference type="ARBA" id="ARBA00032166"/>
    </source>
</evidence>
<evidence type="ECO:0000259" key="10">
    <source>
        <dbReference type="PROSITE" id="PS51675"/>
    </source>
</evidence>
<dbReference type="Proteomes" id="UP001139887">
    <property type="component" value="Unassembled WGS sequence"/>
</dbReference>
<dbReference type="GO" id="GO:0005634">
    <property type="term" value="C:nucleus"/>
    <property type="evidence" value="ECO:0007669"/>
    <property type="project" value="TreeGrafter"/>
</dbReference>
<keyword evidence="5" id="KW-0949">S-adenosyl-L-methionine</keyword>
<dbReference type="PANTHER" id="PTHR13563">
    <property type="entry name" value="TRNA (GUANINE-9-) METHYLTRANSFERASE"/>
    <property type="match status" value="1"/>
</dbReference>
<evidence type="ECO:0000256" key="9">
    <source>
        <dbReference type="SAM" id="MobiDB-lite"/>
    </source>
</evidence>
<dbReference type="OrthoDB" id="278300at2759"/>
<evidence type="ECO:0000256" key="4">
    <source>
        <dbReference type="ARBA" id="ARBA00022679"/>
    </source>
</evidence>
<feature type="compositionally biased region" description="Basic and acidic residues" evidence="9">
    <location>
        <begin position="88"/>
        <end position="98"/>
    </location>
</feature>
<evidence type="ECO:0000256" key="2">
    <source>
        <dbReference type="ARBA" id="ARBA00020451"/>
    </source>
</evidence>
<evidence type="ECO:0000256" key="1">
    <source>
        <dbReference type="ARBA" id="ARBA00012797"/>
    </source>
</evidence>
<dbReference type="PANTHER" id="PTHR13563:SF13">
    <property type="entry name" value="TRNA METHYLTRANSFERASE 10 HOMOLOG A"/>
    <property type="match status" value="1"/>
</dbReference>
<keyword evidence="4 11" id="KW-0808">Transferase</keyword>
<proteinExistence type="predicted"/>
<dbReference type="PROSITE" id="PS51675">
    <property type="entry name" value="SAM_MT_TRM10"/>
    <property type="match status" value="1"/>
</dbReference>
<evidence type="ECO:0000313" key="12">
    <source>
        <dbReference type="Proteomes" id="UP001139887"/>
    </source>
</evidence>
<name>A0A9W8I535_9FUNG</name>
<feature type="region of interest" description="Disordered" evidence="9">
    <location>
        <begin position="1"/>
        <end position="99"/>
    </location>
</feature>
<dbReference type="Gene3D" id="3.40.1280.30">
    <property type="match status" value="1"/>
</dbReference>
<reference evidence="11" key="1">
    <citation type="submission" date="2022-07" db="EMBL/GenBank/DDBJ databases">
        <title>Phylogenomic reconstructions and comparative analyses of Kickxellomycotina fungi.</title>
        <authorList>
            <person name="Reynolds N.K."/>
            <person name="Stajich J.E."/>
            <person name="Barry K."/>
            <person name="Grigoriev I.V."/>
            <person name="Crous P."/>
            <person name="Smith M.E."/>
        </authorList>
    </citation>
    <scope>NUCLEOTIDE SEQUENCE</scope>
    <source>
        <strain evidence="11">NRRL 1566</strain>
    </source>
</reference>
<comment type="caution">
    <text evidence="11">The sequence shown here is derived from an EMBL/GenBank/DDBJ whole genome shotgun (WGS) entry which is preliminary data.</text>
</comment>
<evidence type="ECO:0000313" key="11">
    <source>
        <dbReference type="EMBL" id="KAJ2846746.1"/>
    </source>
</evidence>
<protein>
    <recommendedName>
        <fullName evidence="2">tRNA (guanine(9)-N1)-methyltransferase</fullName>
        <ecNumber evidence="1">2.1.1.221</ecNumber>
    </recommendedName>
    <alternativeName>
        <fullName evidence="7">tRNA methyltransferase 10</fullName>
    </alternativeName>
    <alternativeName>
        <fullName evidence="6">tRNA(m1G9)-methyltransferase</fullName>
    </alternativeName>
</protein>
<gene>
    <name evidence="11" type="primary">TRM10</name>
    <name evidence="11" type="ORF">IWW36_004202</name>
</gene>
<evidence type="ECO:0000256" key="8">
    <source>
        <dbReference type="ARBA" id="ARBA00048434"/>
    </source>
</evidence>
<organism evidence="11 12">
    <name type="scientific">Coemansia brasiliensis</name>
    <dbReference type="NCBI Taxonomy" id="2650707"/>
    <lineage>
        <taxon>Eukaryota</taxon>
        <taxon>Fungi</taxon>
        <taxon>Fungi incertae sedis</taxon>
        <taxon>Zoopagomycota</taxon>
        <taxon>Kickxellomycotina</taxon>
        <taxon>Kickxellomycetes</taxon>
        <taxon>Kickxellales</taxon>
        <taxon>Kickxellaceae</taxon>
        <taxon>Coemansia</taxon>
    </lineage>
</organism>